<dbReference type="InterPro" id="IPR000246">
    <property type="entry name" value="Peptidase_T2"/>
</dbReference>
<dbReference type="SUPFAM" id="SSF56235">
    <property type="entry name" value="N-terminal nucleophile aminohydrolases (Ntn hydrolases)"/>
    <property type="match status" value="1"/>
</dbReference>
<dbReference type="CDD" id="cd04513">
    <property type="entry name" value="Glycosylasparaginase"/>
    <property type="match status" value="1"/>
</dbReference>
<proteinExistence type="predicted"/>
<dbReference type="GO" id="GO:0016811">
    <property type="term" value="F:hydrolase activity, acting on carbon-nitrogen (but not peptide) bonds, in linear amides"/>
    <property type="evidence" value="ECO:0007669"/>
    <property type="project" value="UniProtKB-ARBA"/>
</dbReference>
<evidence type="ECO:0000313" key="4">
    <source>
        <dbReference type="EMBL" id="TQE95015.1"/>
    </source>
</evidence>
<accession>A0A540VE23</accession>
<comment type="caution">
    <text evidence="4">The sequence shown here is derived from an EMBL/GenBank/DDBJ whole genome shotgun (WGS) entry which is preliminary data.</text>
</comment>
<evidence type="ECO:0000256" key="2">
    <source>
        <dbReference type="PIRSR" id="PIRSR600246-2"/>
    </source>
</evidence>
<name>A0A540VE23_9CHLR</name>
<reference evidence="4 5" key="1">
    <citation type="submission" date="2019-06" db="EMBL/GenBank/DDBJ databases">
        <title>Genome sequence of Litorilinea aerophila BAA-2444.</title>
        <authorList>
            <person name="Maclea K.S."/>
            <person name="Maurais E.G."/>
            <person name="Iannazzi L.C."/>
        </authorList>
    </citation>
    <scope>NUCLEOTIDE SEQUENCE [LARGE SCALE GENOMIC DNA]</scope>
    <source>
        <strain evidence="4 5">ATCC BAA-2444</strain>
    </source>
</reference>
<keyword evidence="5" id="KW-1185">Reference proteome</keyword>
<feature type="binding site" evidence="2">
    <location>
        <begin position="213"/>
        <end position="216"/>
    </location>
    <ligand>
        <name>substrate</name>
    </ligand>
</feature>
<gene>
    <name evidence="4" type="ORF">FKZ61_14335</name>
</gene>
<evidence type="ECO:0000256" key="3">
    <source>
        <dbReference type="PIRSR" id="PIRSR600246-3"/>
    </source>
</evidence>
<dbReference type="Pfam" id="PF01112">
    <property type="entry name" value="Asparaginase_2"/>
    <property type="match status" value="1"/>
</dbReference>
<dbReference type="PANTHER" id="PTHR10188:SF6">
    <property type="entry name" value="N(4)-(BETA-N-ACETYLGLUCOSAMINYL)-L-ASPARAGINASE"/>
    <property type="match status" value="1"/>
</dbReference>
<dbReference type="GO" id="GO:0005737">
    <property type="term" value="C:cytoplasm"/>
    <property type="evidence" value="ECO:0007669"/>
    <property type="project" value="TreeGrafter"/>
</dbReference>
<evidence type="ECO:0000256" key="1">
    <source>
        <dbReference type="PIRSR" id="PIRSR600246-1"/>
    </source>
</evidence>
<feature type="active site" description="Nucleophile" evidence="1">
    <location>
        <position position="162"/>
    </location>
</feature>
<dbReference type="InParanoid" id="A0A540VE23"/>
<dbReference type="Gene3D" id="3.60.20.30">
    <property type="entry name" value="(Glycosyl)asparaginase"/>
    <property type="match status" value="1"/>
</dbReference>
<evidence type="ECO:0000313" key="5">
    <source>
        <dbReference type="Proteomes" id="UP000317371"/>
    </source>
</evidence>
<sequence length="304" mass="32476">MELLRRGGSALDAVELACRVTEDDPNDHSVGYGGIPNVLGEVELDASIMDGRTLRIGAVAAVRGYGHPITLARRVMEELPHVLLVGHGAERLAAELGQPPADQRTPAGMSRWRARFAEHGLPLPPNEDRPTWSLRALATRLTRPLNLQAQVQHAGKPDTLGTVNFLALDQEGNLASGVSTSGMAWKYPGRVGDSPIIGAGNYCDNRYGAAACTGLGELAIRVSSARSVVLYLKMGLSLQEAGLEALRDLAYLPEAAGQYMNIVAMTPTGEHAGFSTVPGKQYLFMAADMDEPQLAERILLPHAP</sequence>
<organism evidence="4 5">
    <name type="scientific">Litorilinea aerophila</name>
    <dbReference type="NCBI Taxonomy" id="1204385"/>
    <lineage>
        <taxon>Bacteria</taxon>
        <taxon>Bacillati</taxon>
        <taxon>Chloroflexota</taxon>
        <taxon>Caldilineae</taxon>
        <taxon>Caldilineales</taxon>
        <taxon>Caldilineaceae</taxon>
        <taxon>Litorilinea</taxon>
    </lineage>
</organism>
<feature type="site" description="Cleavage; by autolysis" evidence="3">
    <location>
        <begin position="161"/>
        <end position="162"/>
    </location>
</feature>
<dbReference type="InterPro" id="IPR029055">
    <property type="entry name" value="Ntn_hydrolases_N"/>
</dbReference>
<feature type="binding site" evidence="2">
    <location>
        <begin position="190"/>
        <end position="193"/>
    </location>
    <ligand>
        <name>substrate</name>
    </ligand>
</feature>
<dbReference type="Proteomes" id="UP000317371">
    <property type="component" value="Unassembled WGS sequence"/>
</dbReference>
<dbReference type="PANTHER" id="PTHR10188">
    <property type="entry name" value="L-ASPARAGINASE"/>
    <property type="match status" value="1"/>
</dbReference>
<dbReference type="EMBL" id="VIGC01000018">
    <property type="protein sequence ID" value="TQE95015.1"/>
    <property type="molecule type" value="Genomic_DNA"/>
</dbReference>
<dbReference type="OrthoDB" id="9780217at2"/>
<protein>
    <submittedName>
        <fullName evidence="4">N(4)-(Beta-N-acetylglucosaminyl)-L-asparaginase</fullName>
    </submittedName>
</protein>
<dbReference type="AlphaFoldDB" id="A0A540VE23"/>